<dbReference type="Proteomes" id="UP001367508">
    <property type="component" value="Unassembled WGS sequence"/>
</dbReference>
<keyword evidence="2" id="KW-1185">Reference proteome</keyword>
<protein>
    <submittedName>
        <fullName evidence="1">Uncharacterized protein</fullName>
    </submittedName>
</protein>
<reference evidence="1 2" key="1">
    <citation type="submission" date="2024-01" db="EMBL/GenBank/DDBJ databases">
        <title>The genomes of 5 underutilized Papilionoideae crops provide insights into root nodulation and disease resistanc.</title>
        <authorList>
            <person name="Jiang F."/>
        </authorList>
    </citation>
    <scope>NUCLEOTIDE SEQUENCE [LARGE SCALE GENOMIC DNA]</scope>
    <source>
        <strain evidence="1">LVBAO_FW01</strain>
        <tissue evidence="1">Leaves</tissue>
    </source>
</reference>
<evidence type="ECO:0000313" key="2">
    <source>
        <dbReference type="Proteomes" id="UP001367508"/>
    </source>
</evidence>
<gene>
    <name evidence="1" type="ORF">VNO77_25240</name>
</gene>
<proteinExistence type="predicted"/>
<dbReference type="EMBL" id="JAYMYQ010000005">
    <property type="protein sequence ID" value="KAK7331031.1"/>
    <property type="molecule type" value="Genomic_DNA"/>
</dbReference>
<name>A0AAN9L942_CANGL</name>
<dbReference type="AlphaFoldDB" id="A0AAN9L942"/>
<evidence type="ECO:0000313" key="1">
    <source>
        <dbReference type="EMBL" id="KAK7331031.1"/>
    </source>
</evidence>
<sequence>MGHIRSTKLTLRQRQSEQKNKFVNKVGPFSVLELINSTPTHFDFGIALKRTRKIKVQYCTGKWNTH</sequence>
<accession>A0AAN9L942</accession>
<comment type="caution">
    <text evidence="1">The sequence shown here is derived from an EMBL/GenBank/DDBJ whole genome shotgun (WGS) entry which is preliminary data.</text>
</comment>
<organism evidence="1 2">
    <name type="scientific">Canavalia gladiata</name>
    <name type="common">Sword bean</name>
    <name type="synonym">Dolichos gladiatus</name>
    <dbReference type="NCBI Taxonomy" id="3824"/>
    <lineage>
        <taxon>Eukaryota</taxon>
        <taxon>Viridiplantae</taxon>
        <taxon>Streptophyta</taxon>
        <taxon>Embryophyta</taxon>
        <taxon>Tracheophyta</taxon>
        <taxon>Spermatophyta</taxon>
        <taxon>Magnoliopsida</taxon>
        <taxon>eudicotyledons</taxon>
        <taxon>Gunneridae</taxon>
        <taxon>Pentapetalae</taxon>
        <taxon>rosids</taxon>
        <taxon>fabids</taxon>
        <taxon>Fabales</taxon>
        <taxon>Fabaceae</taxon>
        <taxon>Papilionoideae</taxon>
        <taxon>50 kb inversion clade</taxon>
        <taxon>NPAAA clade</taxon>
        <taxon>indigoferoid/millettioid clade</taxon>
        <taxon>Phaseoleae</taxon>
        <taxon>Canavalia</taxon>
    </lineage>
</organism>